<comment type="caution">
    <text evidence="10">The sequence shown here is derived from an EMBL/GenBank/DDBJ whole genome shotgun (WGS) entry which is preliminary data.</text>
</comment>
<dbReference type="SUPFAM" id="SSF55874">
    <property type="entry name" value="ATPase domain of HSP90 chaperone/DNA topoisomerase II/histidine kinase"/>
    <property type="match status" value="1"/>
</dbReference>
<evidence type="ECO:0000256" key="5">
    <source>
        <dbReference type="ARBA" id="ARBA00022741"/>
    </source>
</evidence>
<dbReference type="GO" id="GO:0005524">
    <property type="term" value="F:ATP binding"/>
    <property type="evidence" value="ECO:0007669"/>
    <property type="project" value="UniProtKB-KW"/>
</dbReference>
<keyword evidence="3" id="KW-0597">Phosphoprotein</keyword>
<dbReference type="RefSeq" id="WP_131446870.1">
    <property type="nucleotide sequence ID" value="NZ_SJZB01000033.1"/>
</dbReference>
<dbReference type="Proteomes" id="UP000295443">
    <property type="component" value="Unassembled WGS sequence"/>
</dbReference>
<dbReference type="InterPro" id="IPR005467">
    <property type="entry name" value="His_kinase_dom"/>
</dbReference>
<proteinExistence type="predicted"/>
<dbReference type="PROSITE" id="PS50109">
    <property type="entry name" value="HIS_KIN"/>
    <property type="match status" value="1"/>
</dbReference>
<dbReference type="Gene3D" id="3.30.565.10">
    <property type="entry name" value="Histidine kinase-like ATPase, C-terminal domain"/>
    <property type="match status" value="1"/>
</dbReference>
<dbReference type="AlphaFoldDB" id="A0A4V2NVT8"/>
<evidence type="ECO:0000256" key="1">
    <source>
        <dbReference type="ARBA" id="ARBA00000085"/>
    </source>
</evidence>
<dbReference type="PANTHER" id="PTHR43065:SF16">
    <property type="entry name" value="SENSORY HISTIDINE KINASE_PHOSPHATASE NTRB"/>
    <property type="match status" value="1"/>
</dbReference>
<keyword evidence="6" id="KW-0418">Kinase</keyword>
<keyword evidence="4" id="KW-0808">Transferase</keyword>
<accession>A0A4V2NVT8</accession>
<evidence type="ECO:0000256" key="6">
    <source>
        <dbReference type="ARBA" id="ARBA00022777"/>
    </source>
</evidence>
<evidence type="ECO:0000259" key="9">
    <source>
        <dbReference type="PROSITE" id="PS50109"/>
    </source>
</evidence>
<keyword evidence="5" id="KW-0547">Nucleotide-binding</keyword>
<dbReference type="InterPro" id="IPR004358">
    <property type="entry name" value="Sig_transdc_His_kin-like_C"/>
</dbReference>
<evidence type="ECO:0000256" key="7">
    <source>
        <dbReference type="ARBA" id="ARBA00022840"/>
    </source>
</evidence>
<evidence type="ECO:0000256" key="2">
    <source>
        <dbReference type="ARBA" id="ARBA00012438"/>
    </source>
</evidence>
<keyword evidence="7" id="KW-0067">ATP-binding</keyword>
<evidence type="ECO:0000256" key="4">
    <source>
        <dbReference type="ARBA" id="ARBA00022679"/>
    </source>
</evidence>
<dbReference type="EC" id="2.7.13.3" evidence="2"/>
<sequence>MLLVSDDGPGLPPEVQAGLFKPVTSGKGGDHAGLGLAIVGELVERWGGEIEWHSGASGTVFRIYLPARSEMT</sequence>
<protein>
    <recommendedName>
        <fullName evidence="2">histidine kinase</fullName>
        <ecNumber evidence="2">2.7.13.3</ecNumber>
    </recommendedName>
</protein>
<evidence type="ECO:0000313" key="10">
    <source>
        <dbReference type="EMBL" id="TCJ14762.1"/>
    </source>
</evidence>
<dbReference type="Pfam" id="PF02518">
    <property type="entry name" value="HATPase_c"/>
    <property type="match status" value="1"/>
</dbReference>
<dbReference type="GO" id="GO:0000160">
    <property type="term" value="P:phosphorelay signal transduction system"/>
    <property type="evidence" value="ECO:0007669"/>
    <property type="project" value="UniProtKB-KW"/>
</dbReference>
<dbReference type="PANTHER" id="PTHR43065">
    <property type="entry name" value="SENSOR HISTIDINE KINASE"/>
    <property type="match status" value="1"/>
</dbReference>
<dbReference type="GO" id="GO:0004673">
    <property type="term" value="F:protein histidine kinase activity"/>
    <property type="evidence" value="ECO:0007669"/>
    <property type="project" value="UniProtKB-EC"/>
</dbReference>
<organism evidence="10 11">
    <name type="scientific">Parasulfuritortus cantonensis</name>
    <dbReference type="NCBI Taxonomy" id="2528202"/>
    <lineage>
        <taxon>Bacteria</taxon>
        <taxon>Pseudomonadati</taxon>
        <taxon>Pseudomonadota</taxon>
        <taxon>Betaproteobacteria</taxon>
        <taxon>Nitrosomonadales</taxon>
        <taxon>Thiobacillaceae</taxon>
        <taxon>Parasulfuritortus</taxon>
    </lineage>
</organism>
<keyword evidence="11" id="KW-1185">Reference proteome</keyword>
<keyword evidence="8" id="KW-0902">Two-component regulatory system</keyword>
<feature type="domain" description="Histidine kinase" evidence="9">
    <location>
        <begin position="1"/>
        <end position="69"/>
    </location>
</feature>
<name>A0A4V2NVT8_9PROT</name>
<evidence type="ECO:0000256" key="3">
    <source>
        <dbReference type="ARBA" id="ARBA00022553"/>
    </source>
</evidence>
<gene>
    <name evidence="10" type="ORF">EZJ19_09275</name>
</gene>
<evidence type="ECO:0000256" key="8">
    <source>
        <dbReference type="ARBA" id="ARBA00023012"/>
    </source>
</evidence>
<reference evidence="10 11" key="1">
    <citation type="submission" date="2019-03" db="EMBL/GenBank/DDBJ databases">
        <title>Genome sequence of Thiobacillaceae bacterium LSR1, a sulfur-oxidizing bacterium isolated from freshwater sediment.</title>
        <authorList>
            <person name="Li S."/>
        </authorList>
    </citation>
    <scope>NUCLEOTIDE SEQUENCE [LARGE SCALE GENOMIC DNA]</scope>
    <source>
        <strain evidence="10 11">LSR1</strain>
    </source>
</reference>
<dbReference type="PRINTS" id="PR00344">
    <property type="entry name" value="BCTRLSENSOR"/>
</dbReference>
<dbReference type="InterPro" id="IPR036890">
    <property type="entry name" value="HATPase_C_sf"/>
</dbReference>
<dbReference type="EMBL" id="SJZB01000033">
    <property type="protein sequence ID" value="TCJ14762.1"/>
    <property type="molecule type" value="Genomic_DNA"/>
</dbReference>
<dbReference type="InterPro" id="IPR003594">
    <property type="entry name" value="HATPase_dom"/>
</dbReference>
<dbReference type="OrthoDB" id="568844at2"/>
<comment type="catalytic activity">
    <reaction evidence="1">
        <text>ATP + protein L-histidine = ADP + protein N-phospho-L-histidine.</text>
        <dbReference type="EC" id="2.7.13.3"/>
    </reaction>
</comment>
<evidence type="ECO:0000313" key="11">
    <source>
        <dbReference type="Proteomes" id="UP000295443"/>
    </source>
</evidence>